<gene>
    <name evidence="1" type="ORF">I8U20_13030</name>
</gene>
<dbReference type="RefSeq" id="WP_181732893.1">
    <property type="nucleotide sequence ID" value="NZ_JACEIR010000013.1"/>
</dbReference>
<name>A0A8I1AAV4_THEIN</name>
<organism evidence="1 2">
    <name type="scientific">Thermoactinomyces intermedius</name>
    <dbReference type="NCBI Taxonomy" id="2024"/>
    <lineage>
        <taxon>Bacteria</taxon>
        <taxon>Bacillati</taxon>
        <taxon>Bacillota</taxon>
        <taxon>Bacilli</taxon>
        <taxon>Bacillales</taxon>
        <taxon>Thermoactinomycetaceae</taxon>
        <taxon>Thermoactinomyces</taxon>
    </lineage>
</organism>
<reference evidence="1 2" key="1">
    <citation type="submission" date="2020-12" db="EMBL/GenBank/DDBJ databases">
        <title>WGS of Thermoactinomyces spp.</title>
        <authorList>
            <person name="Cheng K."/>
        </authorList>
    </citation>
    <scope>NUCLEOTIDE SEQUENCE [LARGE SCALE GENOMIC DNA]</scope>
    <source>
        <strain evidence="2">CICC 10671\DSM 43846</strain>
    </source>
</reference>
<keyword evidence="2" id="KW-1185">Reference proteome</keyword>
<protein>
    <submittedName>
        <fullName evidence="1">Uncharacterized protein</fullName>
    </submittedName>
</protein>
<dbReference type="AlphaFoldDB" id="A0A8I1AAV4"/>
<dbReference type="Proteomes" id="UP000633619">
    <property type="component" value="Unassembled WGS sequence"/>
</dbReference>
<proteinExistence type="predicted"/>
<evidence type="ECO:0000313" key="2">
    <source>
        <dbReference type="Proteomes" id="UP000633619"/>
    </source>
</evidence>
<dbReference type="EMBL" id="JAECVW010000011">
    <property type="protein sequence ID" value="MBH8596225.1"/>
    <property type="molecule type" value="Genomic_DNA"/>
</dbReference>
<comment type="caution">
    <text evidence="1">The sequence shown here is derived from an EMBL/GenBank/DDBJ whole genome shotgun (WGS) entry which is preliminary data.</text>
</comment>
<evidence type="ECO:0000313" key="1">
    <source>
        <dbReference type="EMBL" id="MBH8596225.1"/>
    </source>
</evidence>
<accession>A0A8I1AAV4</accession>
<sequence>MNKLLPSKAVKIVKIETGEKTIYFPLSHLIHAEIEPGKVIFSGFSYDIFSSANSEKYE</sequence>